<keyword evidence="6 10" id="KW-0472">Membrane</keyword>
<feature type="transmembrane region" description="Helical" evidence="10">
    <location>
        <begin position="119"/>
        <end position="139"/>
    </location>
</feature>
<dbReference type="PANTHER" id="PTHR45695:SF28">
    <property type="entry name" value="G-PROTEIN COUPLED RECEPTORS FAMILY 1 PROFILE DOMAIN-CONTAINING PROTEIN"/>
    <property type="match status" value="1"/>
</dbReference>
<dbReference type="OrthoDB" id="5975505at2759"/>
<dbReference type="FunFam" id="1.20.1070.10:FF:000291">
    <property type="entry name" value="Predicted protein"/>
    <property type="match status" value="1"/>
</dbReference>
<feature type="transmembrane region" description="Helical" evidence="10">
    <location>
        <begin position="248"/>
        <end position="272"/>
    </location>
</feature>
<dbReference type="PRINTS" id="PR01012">
    <property type="entry name" value="NRPEPTIDEYR"/>
</dbReference>
<feature type="domain" description="G-protein coupled receptors family 1 profile" evidence="11">
    <location>
        <begin position="98"/>
        <end position="362"/>
    </location>
</feature>
<evidence type="ECO:0000256" key="7">
    <source>
        <dbReference type="ARBA" id="ARBA00023170"/>
    </source>
</evidence>
<keyword evidence="8 9" id="KW-0807">Transducer</keyword>
<name>A0A8S4PJX1_OWEFU</name>
<evidence type="ECO:0000256" key="6">
    <source>
        <dbReference type="ARBA" id="ARBA00023136"/>
    </source>
</evidence>
<feature type="transmembrane region" description="Helical" evidence="10">
    <location>
        <begin position="159"/>
        <end position="186"/>
    </location>
</feature>
<evidence type="ECO:0000313" key="13">
    <source>
        <dbReference type="Proteomes" id="UP000749559"/>
    </source>
</evidence>
<reference evidence="12" key="1">
    <citation type="submission" date="2022-03" db="EMBL/GenBank/DDBJ databases">
        <authorList>
            <person name="Martin C."/>
        </authorList>
    </citation>
    <scope>NUCLEOTIDE SEQUENCE</scope>
</reference>
<dbReference type="EMBL" id="CAIIXF020000009">
    <property type="protein sequence ID" value="CAH1793439.1"/>
    <property type="molecule type" value="Genomic_DNA"/>
</dbReference>
<comment type="subcellular location">
    <subcellularLocation>
        <location evidence="1">Membrane</location>
        <topology evidence="1">Multi-pass membrane protein</topology>
    </subcellularLocation>
</comment>
<dbReference type="Proteomes" id="UP000749559">
    <property type="component" value="Unassembled WGS sequence"/>
</dbReference>
<feature type="transmembrane region" description="Helical" evidence="10">
    <location>
        <begin position="345"/>
        <end position="365"/>
    </location>
</feature>
<dbReference type="GO" id="GO:0005886">
    <property type="term" value="C:plasma membrane"/>
    <property type="evidence" value="ECO:0007669"/>
    <property type="project" value="TreeGrafter"/>
</dbReference>
<evidence type="ECO:0000256" key="1">
    <source>
        <dbReference type="ARBA" id="ARBA00004141"/>
    </source>
</evidence>
<evidence type="ECO:0000256" key="2">
    <source>
        <dbReference type="ARBA" id="ARBA00010663"/>
    </source>
</evidence>
<organism evidence="12 13">
    <name type="scientific">Owenia fusiformis</name>
    <name type="common">Polychaete worm</name>
    <dbReference type="NCBI Taxonomy" id="6347"/>
    <lineage>
        <taxon>Eukaryota</taxon>
        <taxon>Metazoa</taxon>
        <taxon>Spiralia</taxon>
        <taxon>Lophotrochozoa</taxon>
        <taxon>Annelida</taxon>
        <taxon>Polychaeta</taxon>
        <taxon>Sedentaria</taxon>
        <taxon>Canalipalpata</taxon>
        <taxon>Sabellida</taxon>
        <taxon>Oweniida</taxon>
        <taxon>Oweniidae</taxon>
        <taxon>Owenia</taxon>
    </lineage>
</organism>
<evidence type="ECO:0000259" key="11">
    <source>
        <dbReference type="PROSITE" id="PS50262"/>
    </source>
</evidence>
<keyword evidence="7 9" id="KW-0675">Receptor</keyword>
<dbReference type="Gene3D" id="1.20.1070.10">
    <property type="entry name" value="Rhodopsin 7-helix transmembrane proteins"/>
    <property type="match status" value="1"/>
</dbReference>
<dbReference type="SMART" id="SM01381">
    <property type="entry name" value="7TM_GPCR_Srsx"/>
    <property type="match status" value="1"/>
</dbReference>
<keyword evidence="4 10" id="KW-1133">Transmembrane helix</keyword>
<evidence type="ECO:0000313" key="12">
    <source>
        <dbReference type="EMBL" id="CAH1793439.1"/>
    </source>
</evidence>
<dbReference type="InterPro" id="IPR000611">
    <property type="entry name" value="NPY_rcpt"/>
</dbReference>
<dbReference type="AlphaFoldDB" id="A0A8S4PJX1"/>
<comment type="similarity">
    <text evidence="2 9">Belongs to the G-protein coupled receptor 1 family.</text>
</comment>
<dbReference type="PRINTS" id="PR00237">
    <property type="entry name" value="GPCRRHODOPSN"/>
</dbReference>
<dbReference type="Pfam" id="PF00001">
    <property type="entry name" value="7tm_1"/>
    <property type="match status" value="1"/>
</dbReference>
<evidence type="ECO:0000256" key="4">
    <source>
        <dbReference type="ARBA" id="ARBA00022989"/>
    </source>
</evidence>
<evidence type="ECO:0000256" key="5">
    <source>
        <dbReference type="ARBA" id="ARBA00023040"/>
    </source>
</evidence>
<dbReference type="GO" id="GO:0004983">
    <property type="term" value="F:neuropeptide Y receptor activity"/>
    <property type="evidence" value="ECO:0007669"/>
    <property type="project" value="InterPro"/>
</dbReference>
<keyword evidence="3 9" id="KW-0812">Transmembrane</keyword>
<evidence type="ECO:0000256" key="8">
    <source>
        <dbReference type="ARBA" id="ARBA00023224"/>
    </source>
</evidence>
<protein>
    <recommendedName>
        <fullName evidence="11">G-protein coupled receptors family 1 profile domain-containing protein</fullName>
    </recommendedName>
</protein>
<accession>A0A8S4PJX1</accession>
<feature type="transmembrane region" description="Helical" evidence="10">
    <location>
        <begin position="198"/>
        <end position="217"/>
    </location>
</feature>
<dbReference type="PROSITE" id="PS50262">
    <property type="entry name" value="G_PROTEIN_RECEP_F1_2"/>
    <property type="match status" value="1"/>
</dbReference>
<dbReference type="InterPro" id="IPR000276">
    <property type="entry name" value="GPCR_Rhodpsn"/>
</dbReference>
<sequence length="434" mass="50030">MALYKNKGQMEAEMAEIDMKDTGDPLDHAGYRKMSEDRSLGIPIFNIDMIVYEISLGEIMAEDVWFYFISQLKPKVPIWEMVVKVTVTTLVMLVSLIGNSVVVFVVWKNARMRTTTNYYIVNLAISDILVTLCCTWVHLVDDLSEGWVLGAFFCKINTFAQVLTLVSSILTLTLIACDRFFGIVFAMKAHTTERRASVFICLVWLLSIGVASPLLIYRQQKERQWKNHLEIWCDDIWPVGLTFRPRTIYYTFVAVVLYFFPVIVMTIAYSVIIWRLSSSRVPGDSIHTDQRSQEYKKRRVNNMLVSILLVFVFCWLPLEISILYAEHRTNLTDSLPTWYKGWFQYVAVFLAYSNSALNPFIYSGFNENFRKGFKEVFGFHRTLRRRYSSLYSGGNHAVRAETETKRTDSTSFSCAFEQSNCSCSTRASTHAALK</sequence>
<evidence type="ECO:0000256" key="3">
    <source>
        <dbReference type="ARBA" id="ARBA00022692"/>
    </source>
</evidence>
<keyword evidence="5 9" id="KW-0297">G-protein coupled receptor</keyword>
<feature type="transmembrane region" description="Helical" evidence="10">
    <location>
        <begin position="81"/>
        <end position="107"/>
    </location>
</feature>
<feature type="transmembrane region" description="Helical" evidence="10">
    <location>
        <begin position="40"/>
        <end position="61"/>
    </location>
</feature>
<dbReference type="PROSITE" id="PS00237">
    <property type="entry name" value="G_PROTEIN_RECEP_F1_1"/>
    <property type="match status" value="1"/>
</dbReference>
<comment type="caution">
    <text evidence="12">The sequence shown here is derived from an EMBL/GenBank/DDBJ whole genome shotgun (WGS) entry which is preliminary data.</text>
</comment>
<dbReference type="InterPro" id="IPR017452">
    <property type="entry name" value="GPCR_Rhodpsn_7TM"/>
</dbReference>
<evidence type="ECO:0000256" key="9">
    <source>
        <dbReference type="RuleBase" id="RU000688"/>
    </source>
</evidence>
<gene>
    <name evidence="12" type="ORF">OFUS_LOCUS18287</name>
</gene>
<keyword evidence="13" id="KW-1185">Reference proteome</keyword>
<proteinExistence type="inferred from homology"/>
<feature type="transmembrane region" description="Helical" evidence="10">
    <location>
        <begin position="303"/>
        <end position="325"/>
    </location>
</feature>
<dbReference type="PANTHER" id="PTHR45695">
    <property type="entry name" value="LEUCOKININ RECEPTOR-RELATED"/>
    <property type="match status" value="1"/>
</dbReference>
<dbReference type="SUPFAM" id="SSF81321">
    <property type="entry name" value="Family A G protein-coupled receptor-like"/>
    <property type="match status" value="1"/>
</dbReference>
<evidence type="ECO:0000256" key="10">
    <source>
        <dbReference type="SAM" id="Phobius"/>
    </source>
</evidence>